<proteinExistence type="predicted"/>
<evidence type="ECO:0000313" key="1">
    <source>
        <dbReference type="EMBL" id="KKM78036.1"/>
    </source>
</evidence>
<protein>
    <submittedName>
        <fullName evidence="1">Uncharacterized protein</fullName>
    </submittedName>
</protein>
<comment type="caution">
    <text evidence="1">The sequence shown here is derived from an EMBL/GenBank/DDBJ whole genome shotgun (WGS) entry which is preliminary data.</text>
</comment>
<name>A0A0F9KTC7_9ZZZZ</name>
<dbReference type="AlphaFoldDB" id="A0A0F9KTC7"/>
<sequence>MPHTFVRSLFDVLREQQSEERDAAEVRAQARLFRQTARGGTFSDVLNAALAGKLFPLGRDYERERLEDGGIRPPSFAEVLRNPPPAAPVDISSAFPSQPLGLGNIGVSAQQGEPEILGPPQREFSPEDFAQLVTQQEQVIRAQQPGLPDAQARQMAFAQAEATLSAKAKADLQASGERTMEAIEELRRTSVTPQNVLGNLRRAGDALIDL</sequence>
<feature type="non-terminal residue" evidence="1">
    <location>
        <position position="210"/>
    </location>
</feature>
<dbReference type="EMBL" id="LAZR01008555">
    <property type="protein sequence ID" value="KKM78036.1"/>
    <property type="molecule type" value="Genomic_DNA"/>
</dbReference>
<accession>A0A0F9KTC7</accession>
<reference evidence="1" key="1">
    <citation type="journal article" date="2015" name="Nature">
        <title>Complex archaea that bridge the gap between prokaryotes and eukaryotes.</title>
        <authorList>
            <person name="Spang A."/>
            <person name="Saw J.H."/>
            <person name="Jorgensen S.L."/>
            <person name="Zaremba-Niedzwiedzka K."/>
            <person name="Martijn J."/>
            <person name="Lind A.E."/>
            <person name="van Eijk R."/>
            <person name="Schleper C."/>
            <person name="Guy L."/>
            <person name="Ettema T.J."/>
        </authorList>
    </citation>
    <scope>NUCLEOTIDE SEQUENCE</scope>
</reference>
<gene>
    <name evidence="1" type="ORF">LCGC14_1364050</name>
</gene>
<organism evidence="1">
    <name type="scientific">marine sediment metagenome</name>
    <dbReference type="NCBI Taxonomy" id="412755"/>
    <lineage>
        <taxon>unclassified sequences</taxon>
        <taxon>metagenomes</taxon>
        <taxon>ecological metagenomes</taxon>
    </lineage>
</organism>